<dbReference type="GO" id="GO:0005886">
    <property type="term" value="C:plasma membrane"/>
    <property type="evidence" value="ECO:0007669"/>
    <property type="project" value="TreeGrafter"/>
</dbReference>
<evidence type="ECO:0000256" key="3">
    <source>
        <dbReference type="ARBA" id="ARBA00034247"/>
    </source>
</evidence>
<evidence type="ECO:0000256" key="2">
    <source>
        <dbReference type="ARBA" id="ARBA00012528"/>
    </source>
</evidence>
<evidence type="ECO:0000313" key="5">
    <source>
        <dbReference type="EMBL" id="EAR60123.1"/>
    </source>
</evidence>
<dbReference type="FunFam" id="3.30.70.270:FF:000001">
    <property type="entry name" value="Diguanylate cyclase domain protein"/>
    <property type="match status" value="1"/>
</dbReference>
<comment type="caution">
    <text evidence="5">The sequence shown here is derived from an EMBL/GenBank/DDBJ whole genome shotgun (WGS) entry which is preliminary data.</text>
</comment>
<protein>
    <recommendedName>
        <fullName evidence="2">diguanylate cyclase</fullName>
        <ecNumber evidence="2">2.7.7.65</ecNumber>
    </recommendedName>
</protein>
<gene>
    <name evidence="5" type="ORF">MED92_08707</name>
</gene>
<evidence type="ECO:0000256" key="1">
    <source>
        <dbReference type="ARBA" id="ARBA00001946"/>
    </source>
</evidence>
<dbReference type="GO" id="GO:0052621">
    <property type="term" value="F:diguanylate cyclase activity"/>
    <property type="evidence" value="ECO:0007669"/>
    <property type="project" value="UniProtKB-EC"/>
</dbReference>
<dbReference type="InterPro" id="IPR000160">
    <property type="entry name" value="GGDEF_dom"/>
</dbReference>
<dbReference type="AlphaFoldDB" id="A0A7U8C259"/>
<dbReference type="InterPro" id="IPR029787">
    <property type="entry name" value="Nucleotide_cyclase"/>
</dbReference>
<dbReference type="EC" id="2.7.7.65" evidence="2"/>
<dbReference type="InterPro" id="IPR043128">
    <property type="entry name" value="Rev_trsase/Diguanyl_cyclase"/>
</dbReference>
<dbReference type="PROSITE" id="PS50887">
    <property type="entry name" value="GGDEF"/>
    <property type="match status" value="1"/>
</dbReference>
<dbReference type="NCBIfam" id="TIGR00254">
    <property type="entry name" value="GGDEF"/>
    <property type="match status" value="1"/>
</dbReference>
<comment type="catalytic activity">
    <reaction evidence="3">
        <text>2 GTP = 3',3'-c-di-GMP + 2 diphosphate</text>
        <dbReference type="Rhea" id="RHEA:24898"/>
        <dbReference type="ChEBI" id="CHEBI:33019"/>
        <dbReference type="ChEBI" id="CHEBI:37565"/>
        <dbReference type="ChEBI" id="CHEBI:58805"/>
        <dbReference type="EC" id="2.7.7.65"/>
    </reaction>
</comment>
<sequence>MSSDQHIKKAFELSAKFLAHKSYNSLTHAVLHYFCSLEGVSEAVSYEIFGDPNSETGLSIRRFPMTLDESYSDRNRDLMLKALPKSKGGVTCFKFKGDDYILLDITKDVLPRRIILIRGKVSSSDLILVEGVYGIYANQVSLLDSKERDNLTGLPNRQTMEFTLNDVVTFHRNNKLNPIKPSWMVVLDIDHFKKINDTFGHLYGDEVLLHFADLLKKSFRHTDFLFRYGGEEFVAIVNNANPEEAQQILERFHQAVQDYDFPSGKVTVSIGYTQVDPVTPPLLLFEHADRALYHAKHNGRNMIVNFEDMDSQVRVHEDDIELF</sequence>
<dbReference type="EMBL" id="AAOW01000023">
    <property type="protein sequence ID" value="EAR60123.1"/>
    <property type="molecule type" value="Genomic_DNA"/>
</dbReference>
<dbReference type="PANTHER" id="PTHR45138">
    <property type="entry name" value="REGULATORY COMPONENTS OF SENSORY TRANSDUCTION SYSTEM"/>
    <property type="match status" value="1"/>
</dbReference>
<dbReference type="SUPFAM" id="SSF55073">
    <property type="entry name" value="Nucleotide cyclase"/>
    <property type="match status" value="1"/>
</dbReference>
<feature type="domain" description="GGDEF" evidence="4">
    <location>
        <begin position="180"/>
        <end position="308"/>
    </location>
</feature>
<comment type="cofactor">
    <cofactor evidence="1">
        <name>Mg(2+)</name>
        <dbReference type="ChEBI" id="CHEBI:18420"/>
    </cofactor>
</comment>
<dbReference type="Pfam" id="PF00990">
    <property type="entry name" value="GGDEF"/>
    <property type="match status" value="1"/>
</dbReference>
<dbReference type="Proteomes" id="UP000002171">
    <property type="component" value="Unassembled WGS sequence"/>
</dbReference>
<dbReference type="Gene3D" id="3.30.70.270">
    <property type="match status" value="1"/>
</dbReference>
<reference evidence="5 6" key="1">
    <citation type="submission" date="2006-02" db="EMBL/GenBank/DDBJ databases">
        <authorList>
            <person name="Pinhassi J."/>
            <person name="Pedros-Alio C."/>
            <person name="Ferriera S."/>
            <person name="Johnson J."/>
            <person name="Kravitz S."/>
            <person name="Halpern A."/>
            <person name="Remington K."/>
            <person name="Beeson K."/>
            <person name="Tran B."/>
            <person name="Rogers Y.-H."/>
            <person name="Friedman R."/>
            <person name="Venter J.C."/>
        </authorList>
    </citation>
    <scope>NUCLEOTIDE SEQUENCE [LARGE SCALE GENOMIC DNA]</scope>
    <source>
        <strain evidence="5 6">MED92</strain>
    </source>
</reference>
<organism evidence="5 6">
    <name type="scientific">Neptuniibacter caesariensis</name>
    <dbReference type="NCBI Taxonomy" id="207954"/>
    <lineage>
        <taxon>Bacteria</taxon>
        <taxon>Pseudomonadati</taxon>
        <taxon>Pseudomonadota</taxon>
        <taxon>Gammaproteobacteria</taxon>
        <taxon>Oceanospirillales</taxon>
        <taxon>Oceanospirillaceae</taxon>
        <taxon>Neptuniibacter</taxon>
    </lineage>
</organism>
<dbReference type="CDD" id="cd01949">
    <property type="entry name" value="GGDEF"/>
    <property type="match status" value="1"/>
</dbReference>
<dbReference type="InterPro" id="IPR050469">
    <property type="entry name" value="Diguanylate_Cyclase"/>
</dbReference>
<accession>A0A7U8C259</accession>
<keyword evidence="6" id="KW-1185">Reference proteome</keyword>
<evidence type="ECO:0000259" key="4">
    <source>
        <dbReference type="PROSITE" id="PS50887"/>
    </source>
</evidence>
<proteinExistence type="predicted"/>
<dbReference type="PANTHER" id="PTHR45138:SF9">
    <property type="entry name" value="DIGUANYLATE CYCLASE DGCM-RELATED"/>
    <property type="match status" value="1"/>
</dbReference>
<dbReference type="GO" id="GO:0043709">
    <property type="term" value="P:cell adhesion involved in single-species biofilm formation"/>
    <property type="evidence" value="ECO:0007669"/>
    <property type="project" value="TreeGrafter"/>
</dbReference>
<dbReference type="RefSeq" id="WP_007019410.1">
    <property type="nucleotide sequence ID" value="NZ_CH724125.1"/>
</dbReference>
<dbReference type="SMART" id="SM00267">
    <property type="entry name" value="GGDEF"/>
    <property type="match status" value="1"/>
</dbReference>
<dbReference type="OrthoDB" id="9803824at2"/>
<dbReference type="GO" id="GO:1902201">
    <property type="term" value="P:negative regulation of bacterial-type flagellum-dependent cell motility"/>
    <property type="evidence" value="ECO:0007669"/>
    <property type="project" value="TreeGrafter"/>
</dbReference>
<name>A0A7U8C259_NEPCE</name>
<evidence type="ECO:0000313" key="6">
    <source>
        <dbReference type="Proteomes" id="UP000002171"/>
    </source>
</evidence>